<dbReference type="EMBL" id="WAGX01000005">
    <property type="protein sequence ID" value="KAB1438510.1"/>
    <property type="molecule type" value="Genomic_DNA"/>
</dbReference>
<dbReference type="RefSeq" id="WP_151146076.1">
    <property type="nucleotide sequence ID" value="NZ_WAGX01000005.1"/>
</dbReference>
<evidence type="ECO:0000313" key="2">
    <source>
        <dbReference type="Proteomes" id="UP000461768"/>
    </source>
</evidence>
<reference evidence="1 2" key="1">
    <citation type="submission" date="2019-09" db="EMBL/GenBank/DDBJ databases">
        <authorList>
            <person name="Valk L.C."/>
        </authorList>
    </citation>
    <scope>NUCLEOTIDE SEQUENCE [LARGE SCALE GENOMIC DNA]</scope>
    <source>
        <strain evidence="1">GalUA</strain>
    </source>
</reference>
<name>A0A7V7UC67_9FIRM</name>
<organism evidence="1 2">
    <name type="scientific">Candidatus Galacturonatibacter soehngenii</name>
    <dbReference type="NCBI Taxonomy" id="2307010"/>
    <lineage>
        <taxon>Bacteria</taxon>
        <taxon>Bacillati</taxon>
        <taxon>Bacillota</taxon>
        <taxon>Clostridia</taxon>
        <taxon>Lachnospirales</taxon>
        <taxon>Lachnospiraceae</taxon>
        <taxon>Candidatus Galacturonatibacter</taxon>
    </lineage>
</organism>
<dbReference type="Proteomes" id="UP000461768">
    <property type="component" value="Unassembled WGS sequence"/>
</dbReference>
<gene>
    <name evidence="1" type="ORF">F7O84_13300</name>
</gene>
<protein>
    <submittedName>
        <fullName evidence="1">Uncharacterized protein</fullName>
    </submittedName>
</protein>
<proteinExistence type="predicted"/>
<comment type="caution">
    <text evidence="1">The sequence shown here is derived from an EMBL/GenBank/DDBJ whole genome shotgun (WGS) entry which is preliminary data.</text>
</comment>
<accession>A0A7V7UC67</accession>
<sequence>MIFEYSTELDINPDILDYSNNLVYKLDYKRNESFKINNCILKLNRLNIEDMATSDAFIVYYYSEKILSFEKVFNIFSRTNKLLTFLTKIPYGISNNISYTEIKKEKVKGHSILSPIETDYLHQAKHISLYIHYFHLGTFYFSLSLYQESFYYFFNLLMSLAKNDYTCNRNKLSNGETILAKKIDTILKVDYNLTLPNQKKNDLITSLCNKLQNTVFDNPFALLVHYCNMYQISSLDIELIINFHQKLESNIIPINNSKYSEMIEKIQNLAHQFISKKFFKNSNRTSFKTIIEPDTYEPDPIDLLYF</sequence>
<keyword evidence="2" id="KW-1185">Reference proteome</keyword>
<dbReference type="AlphaFoldDB" id="A0A7V7UC67"/>
<evidence type="ECO:0000313" key="1">
    <source>
        <dbReference type="EMBL" id="KAB1438510.1"/>
    </source>
</evidence>
<reference evidence="1 2" key="2">
    <citation type="submission" date="2020-02" db="EMBL/GenBank/DDBJ databases">
        <title>Candidatus Galacturonibacter soehngenii shows hetero-acetogenic catabolism of galacturonic acid but lacks a canonical carbon monoxide dehydrogenase/acetyl-CoA synthase complex.</title>
        <authorList>
            <person name="Diender M."/>
            <person name="Stouten G.R."/>
            <person name="Petersen J.F."/>
            <person name="Nielsen P.H."/>
            <person name="Dueholm M.S."/>
            <person name="Pronk J.T."/>
            <person name="Van Loosdrecht M.C.M."/>
        </authorList>
    </citation>
    <scope>NUCLEOTIDE SEQUENCE [LARGE SCALE GENOMIC DNA]</scope>
    <source>
        <strain evidence="1">GalUA</strain>
    </source>
</reference>